<reference evidence="4" key="1">
    <citation type="submission" date="2020-10" db="EMBL/GenBank/DDBJ databases">
        <authorList>
            <person name="Gilroy R."/>
        </authorList>
    </citation>
    <scope>NUCLEOTIDE SEQUENCE</scope>
    <source>
        <strain evidence="4">ChiHjej10B9-9673</strain>
    </source>
</reference>
<reference evidence="4" key="2">
    <citation type="journal article" date="2021" name="PeerJ">
        <title>Extensive microbial diversity within the chicken gut microbiome revealed by metagenomics and culture.</title>
        <authorList>
            <person name="Gilroy R."/>
            <person name="Ravi A."/>
            <person name="Getino M."/>
            <person name="Pursley I."/>
            <person name="Horton D.L."/>
            <person name="Alikhan N.F."/>
            <person name="Baker D."/>
            <person name="Gharbi K."/>
            <person name="Hall N."/>
            <person name="Watson M."/>
            <person name="Adriaenssens E.M."/>
            <person name="Foster-Nyarko E."/>
            <person name="Jarju S."/>
            <person name="Secka A."/>
            <person name="Antonio M."/>
            <person name="Oren A."/>
            <person name="Chaudhuri R.R."/>
            <person name="La Ragione R."/>
            <person name="Hildebrand F."/>
            <person name="Pallen M.J."/>
        </authorList>
    </citation>
    <scope>NUCLEOTIDE SEQUENCE</scope>
    <source>
        <strain evidence="4">ChiHjej10B9-9673</strain>
    </source>
</reference>
<dbReference type="Pfam" id="PF11738">
    <property type="entry name" value="DUF3298"/>
    <property type="match status" value="1"/>
</dbReference>
<evidence type="ECO:0000313" key="5">
    <source>
        <dbReference type="Proteomes" id="UP000824001"/>
    </source>
</evidence>
<dbReference type="InterPro" id="IPR037126">
    <property type="entry name" value="PdaC/RsiV-like_sf"/>
</dbReference>
<feature type="domain" description="DUF3298" evidence="3">
    <location>
        <begin position="185"/>
        <end position="254"/>
    </location>
</feature>
<evidence type="ECO:0000256" key="1">
    <source>
        <dbReference type="SAM" id="MobiDB-lite"/>
    </source>
</evidence>
<evidence type="ECO:0000313" key="4">
    <source>
        <dbReference type="EMBL" id="HIS66500.1"/>
    </source>
</evidence>
<proteinExistence type="predicted"/>
<feature type="region of interest" description="Disordered" evidence="1">
    <location>
        <begin position="26"/>
        <end position="45"/>
    </location>
</feature>
<dbReference type="Proteomes" id="UP000824001">
    <property type="component" value="Unassembled WGS sequence"/>
</dbReference>
<dbReference type="AlphaFoldDB" id="A0A9D1FCM7"/>
<sequence length="379" mass="39078">MKKLFALALALLLLALAACGANEAGTASPGAGTEASPAGPEESPRTAVRFQTLTKAAKCETGDLYTYSYPALELNTGSQSGPALSRALNGALTPSEDTLSEVDSAARAAYEALDEAGRLDWMGVGYGFQRRAELMRCDGRVLSLLVSDSSSLGGPHPAGSGFGLSCDFASGELLSAEDIASDPAALSEKVERYVLDSAAENPNASAFYDLSAFAESALGEGRWYFADDGLAVFAAPEEIAPYAVGSVVFVLPYSELDGLLKPEYLPASSPKGGPGALSIGAGIEGAALSAVLDEGGVEFSLTASEEVTDICVRRVAMDTDGSFYPQQTVLYLSLLSAGESLGLTAAFMDSPLYSVSWGAGETRLIADSGKDGSLLLLEP</sequence>
<keyword evidence="2" id="KW-0732">Signal</keyword>
<evidence type="ECO:0000259" key="3">
    <source>
        <dbReference type="Pfam" id="PF11738"/>
    </source>
</evidence>
<name>A0A9D1FCM7_9FIRM</name>
<dbReference type="InterPro" id="IPR021729">
    <property type="entry name" value="DUF3298"/>
</dbReference>
<feature type="signal peptide" evidence="2">
    <location>
        <begin position="1"/>
        <end position="20"/>
    </location>
</feature>
<accession>A0A9D1FCM7</accession>
<evidence type="ECO:0000256" key="2">
    <source>
        <dbReference type="SAM" id="SignalP"/>
    </source>
</evidence>
<dbReference type="Gene3D" id="3.90.640.20">
    <property type="entry name" value="Heat-shock cognate protein, ATPase"/>
    <property type="match status" value="1"/>
</dbReference>
<protein>
    <submittedName>
        <fullName evidence="4">DUF3298 domain-containing protein</fullName>
    </submittedName>
</protein>
<gene>
    <name evidence="4" type="ORF">IAC18_02940</name>
</gene>
<organism evidence="4 5">
    <name type="scientific">Candidatus Scatomorpha merdipullorum</name>
    <dbReference type="NCBI Taxonomy" id="2840927"/>
    <lineage>
        <taxon>Bacteria</taxon>
        <taxon>Bacillati</taxon>
        <taxon>Bacillota</taxon>
        <taxon>Clostridia</taxon>
        <taxon>Eubacteriales</taxon>
        <taxon>Candidatus Scatomorpha</taxon>
    </lineage>
</organism>
<dbReference type="EMBL" id="DVJK01000079">
    <property type="protein sequence ID" value="HIS66500.1"/>
    <property type="molecule type" value="Genomic_DNA"/>
</dbReference>
<feature type="chain" id="PRO_5038822161" evidence="2">
    <location>
        <begin position="21"/>
        <end position="379"/>
    </location>
</feature>
<dbReference type="PROSITE" id="PS51257">
    <property type="entry name" value="PROKAR_LIPOPROTEIN"/>
    <property type="match status" value="1"/>
</dbReference>
<comment type="caution">
    <text evidence="4">The sequence shown here is derived from an EMBL/GenBank/DDBJ whole genome shotgun (WGS) entry which is preliminary data.</text>
</comment>